<feature type="signal peptide" evidence="1">
    <location>
        <begin position="1"/>
        <end position="18"/>
    </location>
</feature>
<keyword evidence="4" id="KW-1185">Reference proteome</keyword>
<name>A0AA39LRF4_9BILA</name>
<dbReference type="InterPro" id="IPR002352">
    <property type="entry name" value="Eosinophil_major_basic"/>
</dbReference>
<keyword evidence="1" id="KW-0732">Signal</keyword>
<dbReference type="InterPro" id="IPR016187">
    <property type="entry name" value="CTDL_fold"/>
</dbReference>
<dbReference type="PRINTS" id="PR00770">
    <property type="entry name" value="EMAJORBASICP"/>
</dbReference>
<protein>
    <recommendedName>
        <fullName evidence="2">C-type lectin domain-containing protein</fullName>
    </recommendedName>
</protein>
<gene>
    <name evidence="3" type="ORF">QR680_018652</name>
</gene>
<feature type="domain" description="C-type lectin" evidence="2">
    <location>
        <begin position="29"/>
        <end position="148"/>
    </location>
</feature>
<feature type="domain" description="C-type lectin" evidence="2">
    <location>
        <begin position="192"/>
        <end position="315"/>
    </location>
</feature>
<dbReference type="GO" id="GO:0006955">
    <property type="term" value="P:immune response"/>
    <property type="evidence" value="ECO:0007669"/>
    <property type="project" value="InterPro"/>
</dbReference>
<dbReference type="Gene3D" id="3.10.100.10">
    <property type="entry name" value="Mannose-Binding Protein A, subunit A"/>
    <property type="match status" value="2"/>
</dbReference>
<dbReference type="Pfam" id="PF00059">
    <property type="entry name" value="Lectin_C"/>
    <property type="match status" value="2"/>
</dbReference>
<reference evidence="3" key="1">
    <citation type="submission" date="2023-06" db="EMBL/GenBank/DDBJ databases">
        <title>Genomic analysis of the entomopathogenic nematode Steinernema hermaphroditum.</title>
        <authorList>
            <person name="Schwarz E.M."/>
            <person name="Heppert J.K."/>
            <person name="Baniya A."/>
            <person name="Schwartz H.T."/>
            <person name="Tan C.-H."/>
            <person name="Antoshechkin I."/>
            <person name="Sternberg P.W."/>
            <person name="Goodrich-Blair H."/>
            <person name="Dillman A.R."/>
        </authorList>
    </citation>
    <scope>NUCLEOTIDE SEQUENCE</scope>
    <source>
        <strain evidence="3">PS9179</strain>
        <tissue evidence="3">Whole animal</tissue>
    </source>
</reference>
<feature type="chain" id="PRO_5041292642" description="C-type lectin domain-containing protein" evidence="1">
    <location>
        <begin position="19"/>
        <end position="328"/>
    </location>
</feature>
<dbReference type="CDD" id="cd00037">
    <property type="entry name" value="CLECT"/>
    <property type="match status" value="2"/>
</dbReference>
<dbReference type="InterPro" id="IPR001304">
    <property type="entry name" value="C-type_lectin-like"/>
</dbReference>
<dbReference type="Proteomes" id="UP001175271">
    <property type="component" value="Unassembled WGS sequence"/>
</dbReference>
<dbReference type="EMBL" id="JAUCMV010000004">
    <property type="protein sequence ID" value="KAK0406564.1"/>
    <property type="molecule type" value="Genomic_DNA"/>
</dbReference>
<evidence type="ECO:0000313" key="3">
    <source>
        <dbReference type="EMBL" id="KAK0406564.1"/>
    </source>
</evidence>
<dbReference type="SUPFAM" id="SSF56436">
    <property type="entry name" value="C-type lectin-like"/>
    <property type="match status" value="2"/>
</dbReference>
<evidence type="ECO:0000256" key="1">
    <source>
        <dbReference type="SAM" id="SignalP"/>
    </source>
</evidence>
<dbReference type="InterPro" id="IPR016186">
    <property type="entry name" value="C-type_lectin-like/link_sf"/>
</dbReference>
<evidence type="ECO:0000313" key="4">
    <source>
        <dbReference type="Proteomes" id="UP001175271"/>
    </source>
</evidence>
<dbReference type="AlphaFoldDB" id="A0AA39LRF4"/>
<dbReference type="InterPro" id="IPR050111">
    <property type="entry name" value="C-type_lectin/snaclec_domain"/>
</dbReference>
<organism evidence="3 4">
    <name type="scientific">Steinernema hermaphroditum</name>
    <dbReference type="NCBI Taxonomy" id="289476"/>
    <lineage>
        <taxon>Eukaryota</taxon>
        <taxon>Metazoa</taxon>
        <taxon>Ecdysozoa</taxon>
        <taxon>Nematoda</taxon>
        <taxon>Chromadorea</taxon>
        <taxon>Rhabditida</taxon>
        <taxon>Tylenchina</taxon>
        <taxon>Panagrolaimomorpha</taxon>
        <taxon>Strongyloidoidea</taxon>
        <taxon>Steinernematidae</taxon>
        <taxon>Steinernema</taxon>
    </lineage>
</organism>
<proteinExistence type="predicted"/>
<accession>A0AA39LRF4</accession>
<dbReference type="PANTHER" id="PTHR22803">
    <property type="entry name" value="MANNOSE, PHOSPHOLIPASE, LECTIN RECEPTOR RELATED"/>
    <property type="match status" value="1"/>
</dbReference>
<comment type="caution">
    <text evidence="3">The sequence shown here is derived from an EMBL/GenBank/DDBJ whole genome shotgun (WGS) entry which is preliminary data.</text>
</comment>
<dbReference type="SMART" id="SM00034">
    <property type="entry name" value="CLECT"/>
    <property type="match status" value="2"/>
</dbReference>
<evidence type="ECO:0000259" key="2">
    <source>
        <dbReference type="PROSITE" id="PS50041"/>
    </source>
</evidence>
<dbReference type="PROSITE" id="PS50041">
    <property type="entry name" value="C_TYPE_LECTIN_2"/>
    <property type="match status" value="2"/>
</dbReference>
<sequence>MKLVPSLIVLVAITYAQGSCPRGAIPSTDGSKCYQFLSNQQEFNQAQVTCLDLGGNLVSILDGYENNKITEQANAIFKNKNSNQFWVGGNDLATRGTWEWTDGNGFSYSNWAAGQPQSGGGYDCVMVDQASGLWQAFNCFAKAPFVCESPVQHPATCPPPPTCPTLSCPTPAPCVQKKCHPYCPSTWSYFEKTQSCYKVYHGSKFWDAESNCLAQGAHLTSIHSEDENAFVADISTAHMTMANYHQTWIGAYTPEHNYNFNWTDGTPMDYTHWAHDQPDHKGRQNCVMLLSDDSVWLGEEHWYEEWDNVDCDYEMRGYVCKKAAIMDN</sequence>